<dbReference type="GO" id="GO:0009073">
    <property type="term" value="P:aromatic amino acid family biosynthetic process"/>
    <property type="evidence" value="ECO:0007669"/>
    <property type="project" value="UniProtKB-KW"/>
</dbReference>
<dbReference type="GO" id="GO:0005829">
    <property type="term" value="C:cytosol"/>
    <property type="evidence" value="ECO:0007669"/>
    <property type="project" value="TreeGrafter"/>
</dbReference>
<dbReference type="EMBL" id="SWCJ01000016">
    <property type="protein sequence ID" value="TKB51923.1"/>
    <property type="molecule type" value="Genomic_DNA"/>
</dbReference>
<comment type="caution">
    <text evidence="12">The sequence shown here is derived from an EMBL/GenBank/DDBJ whole genome shotgun (WGS) entry which is preliminary data.</text>
</comment>
<feature type="binding site" evidence="8">
    <location>
        <position position="214"/>
    </location>
    <ligand>
        <name>shikimate</name>
        <dbReference type="ChEBI" id="CHEBI:36208"/>
    </ligand>
</feature>
<feature type="binding site" evidence="8">
    <location>
        <position position="243"/>
    </location>
    <ligand>
        <name>shikimate</name>
        <dbReference type="ChEBI" id="CHEBI:36208"/>
    </ligand>
</feature>
<evidence type="ECO:0000256" key="1">
    <source>
        <dbReference type="ARBA" id="ARBA00004871"/>
    </source>
</evidence>
<feature type="binding site" evidence="8">
    <location>
        <position position="77"/>
    </location>
    <ligand>
        <name>NADP(+)</name>
        <dbReference type="ChEBI" id="CHEBI:58349"/>
    </ligand>
</feature>
<comment type="catalytic activity">
    <reaction evidence="7 8">
        <text>shikimate + NADP(+) = 3-dehydroshikimate + NADPH + H(+)</text>
        <dbReference type="Rhea" id="RHEA:17737"/>
        <dbReference type="ChEBI" id="CHEBI:15378"/>
        <dbReference type="ChEBI" id="CHEBI:16630"/>
        <dbReference type="ChEBI" id="CHEBI:36208"/>
        <dbReference type="ChEBI" id="CHEBI:57783"/>
        <dbReference type="ChEBI" id="CHEBI:58349"/>
        <dbReference type="EC" id="1.1.1.25"/>
    </reaction>
</comment>
<feature type="domain" description="SDH C-terminal" evidence="11">
    <location>
        <begin position="236"/>
        <end position="264"/>
    </location>
</feature>
<keyword evidence="4 8" id="KW-0521">NADP</keyword>
<dbReference type="Pfam" id="PF08501">
    <property type="entry name" value="Shikimate_dh_N"/>
    <property type="match status" value="1"/>
</dbReference>
<dbReference type="UniPathway" id="UPA00053">
    <property type="reaction ID" value="UER00087"/>
</dbReference>
<feature type="binding site" evidence="8">
    <location>
        <position position="101"/>
    </location>
    <ligand>
        <name>shikimate</name>
        <dbReference type="ChEBI" id="CHEBI:36208"/>
    </ligand>
</feature>
<evidence type="ECO:0000313" key="12">
    <source>
        <dbReference type="EMBL" id="TKB51923.1"/>
    </source>
</evidence>
<comment type="function">
    <text evidence="8">Involved in the biosynthesis of the chorismate, which leads to the biosynthesis of aromatic amino acids. Catalyzes the reversible NADPH linked reduction of 3-dehydroshikimate (DHSA) to yield shikimate (SA).</text>
</comment>
<evidence type="ECO:0000259" key="11">
    <source>
        <dbReference type="Pfam" id="PF18317"/>
    </source>
</evidence>
<feature type="binding site" evidence="8">
    <location>
        <position position="61"/>
    </location>
    <ligand>
        <name>shikimate</name>
        <dbReference type="ChEBI" id="CHEBI:36208"/>
    </ligand>
</feature>
<dbReference type="FunFam" id="3.40.50.10860:FF:000006">
    <property type="entry name" value="Shikimate dehydrogenase (NADP(+))"/>
    <property type="match status" value="1"/>
</dbReference>
<organism evidence="12 13">
    <name type="scientific">Ferrimonas aestuarii</name>
    <dbReference type="NCBI Taxonomy" id="2569539"/>
    <lineage>
        <taxon>Bacteria</taxon>
        <taxon>Pseudomonadati</taxon>
        <taxon>Pseudomonadota</taxon>
        <taxon>Gammaproteobacteria</taxon>
        <taxon>Alteromonadales</taxon>
        <taxon>Ferrimonadaceae</taxon>
        <taxon>Ferrimonas</taxon>
    </lineage>
</organism>
<dbReference type="CDD" id="cd01065">
    <property type="entry name" value="NAD_bind_Shikimate_DH"/>
    <property type="match status" value="1"/>
</dbReference>
<dbReference type="InterPro" id="IPR011342">
    <property type="entry name" value="Shikimate_DH"/>
</dbReference>
<feature type="domain" description="Shikimate dehydrogenase substrate binding N-terminal" evidence="10">
    <location>
        <begin position="6"/>
        <end position="88"/>
    </location>
</feature>
<dbReference type="Gene3D" id="3.40.50.720">
    <property type="entry name" value="NAD(P)-binding Rossmann-like Domain"/>
    <property type="match status" value="1"/>
</dbReference>
<dbReference type="HAMAP" id="MF_00222">
    <property type="entry name" value="Shikimate_DH_AroE"/>
    <property type="match status" value="1"/>
</dbReference>
<evidence type="ECO:0000256" key="8">
    <source>
        <dbReference type="HAMAP-Rule" id="MF_00222"/>
    </source>
</evidence>
<gene>
    <name evidence="8 12" type="primary">aroE</name>
    <name evidence="12" type="ORF">FCL42_17045</name>
</gene>
<feature type="binding site" evidence="8">
    <location>
        <position position="212"/>
    </location>
    <ligand>
        <name>NADP(+)</name>
        <dbReference type="ChEBI" id="CHEBI:58349"/>
    </ligand>
</feature>
<comment type="subunit">
    <text evidence="8">Homodimer.</text>
</comment>
<evidence type="ECO:0000256" key="4">
    <source>
        <dbReference type="ARBA" id="ARBA00022857"/>
    </source>
</evidence>
<keyword evidence="13" id="KW-1185">Reference proteome</keyword>
<dbReference type="OrthoDB" id="9776868at2"/>
<accession>A0A4U1BL03</accession>
<dbReference type="GO" id="GO:0004764">
    <property type="term" value="F:shikimate 3-dehydrogenase (NADP+) activity"/>
    <property type="evidence" value="ECO:0007669"/>
    <property type="project" value="UniProtKB-UniRule"/>
</dbReference>
<evidence type="ECO:0000256" key="6">
    <source>
        <dbReference type="ARBA" id="ARBA00023141"/>
    </source>
</evidence>
<evidence type="ECO:0000259" key="10">
    <source>
        <dbReference type="Pfam" id="PF08501"/>
    </source>
</evidence>
<evidence type="ECO:0000256" key="2">
    <source>
        <dbReference type="ARBA" id="ARBA00012962"/>
    </source>
</evidence>
<dbReference type="SUPFAM" id="SSF53223">
    <property type="entry name" value="Aminoacid dehydrogenase-like, N-terminal domain"/>
    <property type="match status" value="1"/>
</dbReference>
<dbReference type="NCBIfam" id="NF001310">
    <property type="entry name" value="PRK00258.1-2"/>
    <property type="match status" value="1"/>
</dbReference>
<reference evidence="12 13" key="1">
    <citation type="submission" date="2019-04" db="EMBL/GenBank/DDBJ databases">
        <authorList>
            <person name="Hwang J.C."/>
        </authorList>
    </citation>
    <scope>NUCLEOTIDE SEQUENCE [LARGE SCALE GENOMIC DNA]</scope>
    <source>
        <strain evidence="12 13">IMCC35002</strain>
    </source>
</reference>
<dbReference type="PANTHER" id="PTHR21089:SF1">
    <property type="entry name" value="BIFUNCTIONAL 3-DEHYDROQUINATE DEHYDRATASE_SHIKIMATE DEHYDROGENASE, CHLOROPLASTIC"/>
    <property type="match status" value="1"/>
</dbReference>
<keyword evidence="3 8" id="KW-0028">Amino-acid biosynthesis</keyword>
<keyword evidence="5 8" id="KW-0560">Oxidoreductase</keyword>
<feature type="binding site" evidence="8">
    <location>
        <position position="236"/>
    </location>
    <ligand>
        <name>NADP(+)</name>
        <dbReference type="ChEBI" id="CHEBI:58349"/>
    </ligand>
</feature>
<dbReference type="NCBIfam" id="TIGR00507">
    <property type="entry name" value="aroE"/>
    <property type="match status" value="1"/>
</dbReference>
<protein>
    <recommendedName>
        <fullName evidence="2 8">Shikimate dehydrogenase (NADP(+))</fullName>
        <shortName evidence="8">SDH</shortName>
        <ecNumber evidence="2 8">1.1.1.25</ecNumber>
    </recommendedName>
</protein>
<dbReference type="SUPFAM" id="SSF51735">
    <property type="entry name" value="NAD(P)-binding Rossmann-fold domains"/>
    <property type="match status" value="1"/>
</dbReference>
<comment type="pathway">
    <text evidence="1 8">Metabolic intermediate biosynthesis; chorismate biosynthesis; chorismate from D-erythrose 4-phosphate and phosphoenolpyruvate: step 4/7.</text>
</comment>
<feature type="active site" description="Proton acceptor" evidence="8">
    <location>
        <position position="65"/>
    </location>
</feature>
<dbReference type="AlphaFoldDB" id="A0A4U1BL03"/>
<dbReference type="Proteomes" id="UP000305675">
    <property type="component" value="Unassembled WGS sequence"/>
</dbReference>
<feature type="binding site" evidence="8">
    <location>
        <position position="86"/>
    </location>
    <ligand>
        <name>shikimate</name>
        <dbReference type="ChEBI" id="CHEBI:36208"/>
    </ligand>
</feature>
<evidence type="ECO:0000256" key="5">
    <source>
        <dbReference type="ARBA" id="ARBA00023002"/>
    </source>
</evidence>
<name>A0A4U1BL03_9GAMM</name>
<evidence type="ECO:0000313" key="13">
    <source>
        <dbReference type="Proteomes" id="UP000305675"/>
    </source>
</evidence>
<dbReference type="GO" id="GO:0019632">
    <property type="term" value="P:shikimate metabolic process"/>
    <property type="evidence" value="ECO:0007669"/>
    <property type="project" value="InterPro"/>
</dbReference>
<dbReference type="InterPro" id="IPR013708">
    <property type="entry name" value="Shikimate_DH-bd_N"/>
</dbReference>
<dbReference type="InterPro" id="IPR022893">
    <property type="entry name" value="Shikimate_DH_fam"/>
</dbReference>
<feature type="binding site" evidence="8">
    <location>
        <begin position="14"/>
        <end position="16"/>
    </location>
    <ligand>
        <name>shikimate</name>
        <dbReference type="ChEBI" id="CHEBI:36208"/>
    </ligand>
</feature>
<feature type="domain" description="Quinate/shikimate 5-dehydrogenase/glutamyl-tRNA reductase" evidence="9">
    <location>
        <begin position="115"/>
        <end position="190"/>
    </location>
</feature>
<dbReference type="InterPro" id="IPR036291">
    <property type="entry name" value="NAD(P)-bd_dom_sf"/>
</dbReference>
<evidence type="ECO:0000256" key="7">
    <source>
        <dbReference type="ARBA" id="ARBA00049442"/>
    </source>
</evidence>
<keyword evidence="6 8" id="KW-0057">Aromatic amino acid biosynthesis</keyword>
<sequence>MDRYCVFGNPIAHSKSPLIHAEFASLTQQQLSYDKQLVAEDQFPQAVAEFRRQGGQGANVTLPFKQQAFELCDGLTDRARLSGAVNTLYWQGDQLWGDNTDGEGLVRDLLRNGVELKGCRILLIGAGGAVRGVIPSLFEQQPQSIVVANRTQAKAETLAQHFAELGDISSCAMDEIDGAFDLIINGTSASLSSTALPVNADVIQRAKCCYDMAYGSEPTVFQQQAKQLGVSKSLDGLGMLIQQAAVSFERWRGVTPDPQPVYDLIKRQL</sequence>
<dbReference type="GO" id="GO:0009423">
    <property type="term" value="P:chorismate biosynthetic process"/>
    <property type="evidence" value="ECO:0007669"/>
    <property type="project" value="UniProtKB-UniRule"/>
</dbReference>
<dbReference type="InterPro" id="IPR041121">
    <property type="entry name" value="SDH_C"/>
</dbReference>
<evidence type="ECO:0000256" key="3">
    <source>
        <dbReference type="ARBA" id="ARBA00022605"/>
    </source>
</evidence>
<feature type="binding site" evidence="8">
    <location>
        <begin position="149"/>
        <end position="154"/>
    </location>
    <ligand>
        <name>NADP(+)</name>
        <dbReference type="ChEBI" id="CHEBI:58349"/>
    </ligand>
</feature>
<dbReference type="PANTHER" id="PTHR21089">
    <property type="entry name" value="SHIKIMATE DEHYDROGENASE"/>
    <property type="match status" value="1"/>
</dbReference>
<comment type="similarity">
    <text evidence="8">Belongs to the shikimate dehydrogenase family.</text>
</comment>
<dbReference type="GO" id="GO:0050661">
    <property type="term" value="F:NADP binding"/>
    <property type="evidence" value="ECO:0007669"/>
    <property type="project" value="InterPro"/>
</dbReference>
<feature type="binding site" evidence="8">
    <location>
        <begin position="125"/>
        <end position="129"/>
    </location>
    <ligand>
        <name>NADP(+)</name>
        <dbReference type="ChEBI" id="CHEBI:58349"/>
    </ligand>
</feature>
<dbReference type="EC" id="1.1.1.25" evidence="2 8"/>
<dbReference type="GO" id="GO:0008652">
    <property type="term" value="P:amino acid biosynthetic process"/>
    <property type="evidence" value="ECO:0007669"/>
    <property type="project" value="UniProtKB-KW"/>
</dbReference>
<dbReference type="Pfam" id="PF18317">
    <property type="entry name" value="SDH_C"/>
    <property type="match status" value="1"/>
</dbReference>
<dbReference type="Gene3D" id="3.40.50.10860">
    <property type="entry name" value="Leucine Dehydrogenase, chain A, domain 1"/>
    <property type="match status" value="1"/>
</dbReference>
<proteinExistence type="inferred from homology"/>
<dbReference type="InterPro" id="IPR046346">
    <property type="entry name" value="Aminoacid_DH-like_N_sf"/>
</dbReference>
<dbReference type="InterPro" id="IPR006151">
    <property type="entry name" value="Shikm_DH/Glu-tRNA_Rdtase"/>
</dbReference>
<dbReference type="Pfam" id="PF01488">
    <property type="entry name" value="Shikimate_DH"/>
    <property type="match status" value="1"/>
</dbReference>
<evidence type="ECO:0000259" key="9">
    <source>
        <dbReference type="Pfam" id="PF01488"/>
    </source>
</evidence>